<keyword evidence="6" id="KW-0699">rRNA-binding</keyword>
<evidence type="ECO:0000256" key="7">
    <source>
        <dbReference type="RuleBase" id="RU003485"/>
    </source>
</evidence>
<comment type="function">
    <text evidence="1 6">Protein S19 forms a complex with S13 that binds strongly to the 16S ribosomal RNA.</text>
</comment>
<comment type="similarity">
    <text evidence="2 6 7">Belongs to the universal ribosomal protein uS19 family.</text>
</comment>
<dbReference type="PRINTS" id="PR00975">
    <property type="entry name" value="RIBOSOMALS19"/>
</dbReference>
<dbReference type="HAMAP" id="MF_00531">
    <property type="entry name" value="Ribosomal_uS19"/>
    <property type="match status" value="1"/>
</dbReference>
<dbReference type="Pfam" id="PF00203">
    <property type="entry name" value="Ribosomal_S19"/>
    <property type="match status" value="1"/>
</dbReference>
<dbReference type="EMBL" id="DUGC01000097">
    <property type="protein sequence ID" value="HIH10224.1"/>
    <property type="molecule type" value="Genomic_DNA"/>
</dbReference>
<organism evidence="8 9">
    <name type="scientific">Candidatus Iainarchaeum sp</name>
    <dbReference type="NCBI Taxonomy" id="3101447"/>
    <lineage>
        <taxon>Archaea</taxon>
        <taxon>Candidatus Iainarchaeota</taxon>
        <taxon>Candidatus Iainarchaeia</taxon>
        <taxon>Candidatus Iainarchaeales</taxon>
        <taxon>Candidatus Iainarchaeaceae</taxon>
        <taxon>Candidatus Iainarchaeum</taxon>
    </lineage>
</organism>
<dbReference type="PIRSF" id="PIRSF002144">
    <property type="entry name" value="Ribosomal_S19"/>
    <property type="match status" value="1"/>
</dbReference>
<dbReference type="InterPro" id="IPR005713">
    <property type="entry name" value="Ribosomal_uS19_euk/arc"/>
</dbReference>
<accession>A0A7J4IZB1</accession>
<dbReference type="PANTHER" id="PTHR11880">
    <property type="entry name" value="RIBOSOMAL PROTEIN S19P FAMILY MEMBER"/>
    <property type="match status" value="1"/>
</dbReference>
<evidence type="ECO:0000256" key="3">
    <source>
        <dbReference type="ARBA" id="ARBA00022980"/>
    </source>
</evidence>
<evidence type="ECO:0000256" key="6">
    <source>
        <dbReference type="HAMAP-Rule" id="MF_00531"/>
    </source>
</evidence>
<evidence type="ECO:0000256" key="2">
    <source>
        <dbReference type="ARBA" id="ARBA00007345"/>
    </source>
</evidence>
<evidence type="ECO:0000256" key="5">
    <source>
        <dbReference type="ARBA" id="ARBA00035163"/>
    </source>
</evidence>
<dbReference type="AlphaFoldDB" id="A0A7J4IZB1"/>
<protein>
    <recommendedName>
        <fullName evidence="5 6">Small ribosomal subunit protein uS19</fullName>
    </recommendedName>
</protein>
<dbReference type="PROSITE" id="PS00323">
    <property type="entry name" value="RIBOSOMAL_S19"/>
    <property type="match status" value="1"/>
</dbReference>
<evidence type="ECO:0000256" key="4">
    <source>
        <dbReference type="ARBA" id="ARBA00023274"/>
    </source>
</evidence>
<dbReference type="InterPro" id="IPR020934">
    <property type="entry name" value="Ribosomal_uS19_CS"/>
</dbReference>
<evidence type="ECO:0000256" key="1">
    <source>
        <dbReference type="ARBA" id="ARBA00003239"/>
    </source>
</evidence>
<dbReference type="SUPFAM" id="SSF54570">
    <property type="entry name" value="Ribosomal protein S19"/>
    <property type="match status" value="1"/>
</dbReference>
<dbReference type="GO" id="GO:0000028">
    <property type="term" value="P:ribosomal small subunit assembly"/>
    <property type="evidence" value="ECO:0007669"/>
    <property type="project" value="TreeGrafter"/>
</dbReference>
<keyword evidence="6" id="KW-0694">RNA-binding</keyword>
<gene>
    <name evidence="6" type="primary">rps19p</name>
    <name evidence="8" type="ORF">HA254_06185</name>
</gene>
<dbReference type="GO" id="GO:0006412">
    <property type="term" value="P:translation"/>
    <property type="evidence" value="ECO:0007669"/>
    <property type="project" value="UniProtKB-UniRule"/>
</dbReference>
<name>A0A7J4IZB1_9ARCH</name>
<keyword evidence="3 6" id="KW-0689">Ribosomal protein</keyword>
<keyword evidence="4 6" id="KW-0687">Ribonucleoprotein</keyword>
<dbReference type="NCBIfam" id="NF003121">
    <property type="entry name" value="PRK04038.1"/>
    <property type="match status" value="1"/>
</dbReference>
<dbReference type="NCBIfam" id="TIGR01025">
    <property type="entry name" value="uS19_arch"/>
    <property type="match status" value="1"/>
</dbReference>
<dbReference type="InterPro" id="IPR023575">
    <property type="entry name" value="Ribosomal_uS19_SF"/>
</dbReference>
<dbReference type="GO" id="GO:0003735">
    <property type="term" value="F:structural constituent of ribosome"/>
    <property type="evidence" value="ECO:0007669"/>
    <property type="project" value="UniProtKB-UniRule"/>
</dbReference>
<reference evidence="9" key="1">
    <citation type="journal article" date="2020" name="bioRxiv">
        <title>A rank-normalized archaeal taxonomy based on genome phylogeny resolves widespread incomplete and uneven classifications.</title>
        <authorList>
            <person name="Rinke C."/>
            <person name="Chuvochina M."/>
            <person name="Mussig A.J."/>
            <person name="Chaumeil P.-A."/>
            <person name="Waite D.W."/>
            <person name="Whitman W.B."/>
            <person name="Parks D.H."/>
            <person name="Hugenholtz P."/>
        </authorList>
    </citation>
    <scope>NUCLEOTIDE SEQUENCE [LARGE SCALE GENOMIC DNA]</scope>
</reference>
<dbReference type="Proteomes" id="UP000565078">
    <property type="component" value="Unassembled WGS sequence"/>
</dbReference>
<dbReference type="GO" id="GO:0022627">
    <property type="term" value="C:cytosolic small ribosomal subunit"/>
    <property type="evidence" value="ECO:0007669"/>
    <property type="project" value="UniProtKB-UniRule"/>
</dbReference>
<sequence>MAKKESTFRGKEIAELLALSLEEFSKLCTSRARRTIKKTAPELGKLLKKVRKAKETIKAGRSARPVKTHNRDAVIVPEMVGVTMAIYNGKEFANIEVREKMLGHYLGEFALTRKKLSHGKAGIGATKSSTAITARG</sequence>
<evidence type="ECO:0000313" key="8">
    <source>
        <dbReference type="EMBL" id="HIH10224.1"/>
    </source>
</evidence>
<dbReference type="PANTHER" id="PTHR11880:SF2">
    <property type="entry name" value="SMALL RIBOSOMAL SUBUNIT PROTEIN US19"/>
    <property type="match status" value="1"/>
</dbReference>
<dbReference type="Gene3D" id="3.30.860.10">
    <property type="entry name" value="30s Ribosomal Protein S19, Chain A"/>
    <property type="match status" value="1"/>
</dbReference>
<evidence type="ECO:0000313" key="9">
    <source>
        <dbReference type="Proteomes" id="UP000565078"/>
    </source>
</evidence>
<proteinExistence type="inferred from homology"/>
<comment type="caution">
    <text evidence="8">The sequence shown here is derived from an EMBL/GenBank/DDBJ whole genome shotgun (WGS) entry which is preliminary data.</text>
</comment>
<dbReference type="GO" id="GO:0019843">
    <property type="term" value="F:rRNA binding"/>
    <property type="evidence" value="ECO:0007669"/>
    <property type="project" value="UniProtKB-UniRule"/>
</dbReference>
<dbReference type="InterPro" id="IPR002222">
    <property type="entry name" value="Ribosomal_uS19"/>
</dbReference>